<feature type="compositionally biased region" description="Basic residues" evidence="1">
    <location>
        <begin position="75"/>
        <end position="91"/>
    </location>
</feature>
<reference evidence="3" key="1">
    <citation type="submission" date="2020-03" db="EMBL/GenBank/DDBJ databases">
        <title>FDA dAtabase for Regulatory Grade micrObial Sequences (FDA-ARGOS): Supporting development and validation of Infectious Disease Dx tests.</title>
        <authorList>
            <person name="Campos J."/>
            <person name="Goldberg B."/>
            <person name="Tallon L."/>
            <person name="Sadzewicz L."/>
            <person name="Vavikolanu K."/>
            <person name="Mehta A."/>
            <person name="Aluvathingal J."/>
            <person name="Nadendla S."/>
            <person name="Nandy P."/>
            <person name="Geyer C."/>
            <person name="Yan Y."/>
            <person name="Sichtig H."/>
        </authorList>
    </citation>
    <scope>NUCLEOTIDE SEQUENCE [LARGE SCALE GENOMIC DNA]</scope>
    <source>
        <strain evidence="3">FDAARGOS_652</strain>
    </source>
</reference>
<keyword evidence="2" id="KW-1133">Transmembrane helix</keyword>
<evidence type="ECO:0000313" key="3">
    <source>
        <dbReference type="EMBL" id="KAF6045329.1"/>
    </source>
</evidence>
<dbReference type="AlphaFoldDB" id="A0A8X7NJ50"/>
<comment type="caution">
    <text evidence="3">The sequence shown here is derived from an EMBL/GenBank/DDBJ whole genome shotgun (WGS) entry which is preliminary data.</text>
</comment>
<dbReference type="Proteomes" id="UP000590412">
    <property type="component" value="Unassembled WGS sequence"/>
</dbReference>
<feature type="compositionally biased region" description="Gly residues" evidence="1">
    <location>
        <begin position="12"/>
        <end position="38"/>
    </location>
</feature>
<gene>
    <name evidence="3" type="ORF">FOB60_004901</name>
</gene>
<keyword evidence="2" id="KW-0472">Membrane</keyword>
<feature type="transmembrane region" description="Helical" evidence="2">
    <location>
        <begin position="182"/>
        <end position="206"/>
    </location>
</feature>
<evidence type="ECO:0000313" key="4">
    <source>
        <dbReference type="Proteomes" id="UP000590412"/>
    </source>
</evidence>
<organism evidence="3 4">
    <name type="scientific">Candida parapsilosis</name>
    <name type="common">Yeast</name>
    <dbReference type="NCBI Taxonomy" id="5480"/>
    <lineage>
        <taxon>Eukaryota</taxon>
        <taxon>Fungi</taxon>
        <taxon>Dikarya</taxon>
        <taxon>Ascomycota</taxon>
        <taxon>Saccharomycotina</taxon>
        <taxon>Pichiomycetes</taxon>
        <taxon>Debaryomycetaceae</taxon>
        <taxon>Candida/Lodderomyces clade</taxon>
        <taxon>Candida</taxon>
    </lineage>
</organism>
<accession>A0A8X7NJ50</accession>
<sequence>MPVDLKPRRGGHSSGGHSSGGHSSGGHSSGSHSGGKHSGSGSKPKKPKGSRPIAGGGHRGHHNTSSSSSISSTEKKKHKKTSTKESHKKTKTKDDNKSKTKKHKKSKTDAPSSTTKTAHDKHKDQVTSYHSVPTTLTSRTMAQRDLSMGIPTMTSTPENYSSDGPTSVSTISCADDFTGVSLNMLFCVAGGIMGLFVVFFAVYRIFSRTNRDQKDYLEKDVYFTQLPISKGSEENMDEKQEEHFGLMEQKNEGS</sequence>
<name>A0A8X7NJ50_CANPA</name>
<evidence type="ECO:0000256" key="1">
    <source>
        <dbReference type="SAM" id="MobiDB-lite"/>
    </source>
</evidence>
<keyword evidence="2" id="KW-0812">Transmembrane</keyword>
<feature type="region of interest" description="Disordered" evidence="1">
    <location>
        <begin position="230"/>
        <end position="254"/>
    </location>
</feature>
<feature type="region of interest" description="Disordered" evidence="1">
    <location>
        <begin position="1"/>
        <end position="133"/>
    </location>
</feature>
<proteinExistence type="predicted"/>
<evidence type="ECO:0000256" key="2">
    <source>
        <dbReference type="SAM" id="Phobius"/>
    </source>
</evidence>
<dbReference type="EMBL" id="JABWAB010000009">
    <property type="protein sequence ID" value="KAF6045329.1"/>
    <property type="molecule type" value="Genomic_DNA"/>
</dbReference>
<feature type="compositionally biased region" description="Basic and acidic residues" evidence="1">
    <location>
        <begin position="231"/>
        <end position="254"/>
    </location>
</feature>
<protein>
    <submittedName>
        <fullName evidence="3">Uncharacterized protein</fullName>
    </submittedName>
</protein>